<reference evidence="3 4" key="1">
    <citation type="submission" date="2011-12" db="EMBL/GenBank/DDBJ databases">
        <title>The Genome Sequence of Prevotella micans F0438.</title>
        <authorList>
            <consortium name="The Broad Institute Genome Sequencing Platform"/>
            <person name="Earl A."/>
            <person name="Ward D."/>
            <person name="Feldgarden M."/>
            <person name="Gevers D."/>
            <person name="Izard J."/>
            <person name="Baranova O.V."/>
            <person name="Blanton J.M."/>
            <person name="Wade W.G."/>
            <person name="Dewhirst F.E."/>
            <person name="Young S.K."/>
            <person name="Zeng Q."/>
            <person name="Gargeya S."/>
            <person name="Fitzgerald M."/>
            <person name="Haas B."/>
            <person name="Abouelleil A."/>
            <person name="Alvarado L."/>
            <person name="Arachchi H.M."/>
            <person name="Berlin A."/>
            <person name="Chapman S.B."/>
            <person name="Gearin G."/>
            <person name="Goldberg J."/>
            <person name="Griggs A."/>
            <person name="Gujja S."/>
            <person name="Hansen M."/>
            <person name="Heiman D."/>
            <person name="Howarth C."/>
            <person name="Larimer J."/>
            <person name="Lui A."/>
            <person name="MacDonald P.J.P."/>
            <person name="McCowen C."/>
            <person name="Montmayeur A."/>
            <person name="Murphy C."/>
            <person name="Neiman D."/>
            <person name="Pearson M."/>
            <person name="Priest M."/>
            <person name="Roberts A."/>
            <person name="Saif S."/>
            <person name="Shea T."/>
            <person name="Sisk P."/>
            <person name="Stolte C."/>
            <person name="Sykes S."/>
            <person name="Wortman J."/>
            <person name="Nusbaum C."/>
            <person name="Birren B."/>
        </authorList>
    </citation>
    <scope>NUCLEOTIDE SEQUENCE [LARGE SCALE GENOMIC DNA]</scope>
    <source>
        <strain evidence="3 4">F0438</strain>
    </source>
</reference>
<evidence type="ECO:0000256" key="1">
    <source>
        <dbReference type="ARBA" id="ARBA00022801"/>
    </source>
</evidence>
<name>H1Q4W3_9BACT</name>
<dbReference type="Pfam" id="PF00293">
    <property type="entry name" value="NUDIX"/>
    <property type="match status" value="1"/>
</dbReference>
<dbReference type="EMBL" id="AGWK01000056">
    <property type="protein sequence ID" value="EHO66124.1"/>
    <property type="molecule type" value="Genomic_DNA"/>
</dbReference>
<sequence length="176" mass="19516">MHLLEKFTHCPVCGSAQFVESSLKSKHCRSCGFEYFLNPSAAVAAIILNEKEELLVVKRNSEPARGTLDLPGGFCDTNETLGQAVGREVKEETGLTVNRVEFLFSLPNTYRYSGFDVPTLDSFFLCSVESIAPLRAADDAADARWVPLNEINPLQFGLQSIRKAVTVFIERQADVR</sequence>
<protein>
    <recommendedName>
        <fullName evidence="2">Nudix hydrolase domain-containing protein</fullName>
    </recommendedName>
</protein>
<evidence type="ECO:0000259" key="2">
    <source>
        <dbReference type="PROSITE" id="PS51462"/>
    </source>
</evidence>
<dbReference type="PATRIC" id="fig|883158.3.peg.1952"/>
<dbReference type="Gene3D" id="3.90.79.10">
    <property type="entry name" value="Nucleoside Triphosphate Pyrophosphohydrolase"/>
    <property type="match status" value="1"/>
</dbReference>
<dbReference type="RefSeq" id="WP_006953590.1">
    <property type="nucleotide sequence ID" value="NZ_JH594523.1"/>
</dbReference>
<dbReference type="eggNOG" id="COG1051">
    <property type="taxonomic scope" value="Bacteria"/>
</dbReference>
<gene>
    <name evidence="3" type="ORF">HMPREF9140_01951</name>
</gene>
<dbReference type="STRING" id="883158.HMPREF9140_01951"/>
<evidence type="ECO:0000313" key="3">
    <source>
        <dbReference type="EMBL" id="EHO66124.1"/>
    </source>
</evidence>
<dbReference type="PROSITE" id="PS51462">
    <property type="entry name" value="NUDIX"/>
    <property type="match status" value="1"/>
</dbReference>
<dbReference type="InterPro" id="IPR020084">
    <property type="entry name" value="NUDIX_hydrolase_CS"/>
</dbReference>
<dbReference type="HOGENOM" id="CLU_037162_15_0_10"/>
<evidence type="ECO:0000313" key="4">
    <source>
        <dbReference type="Proteomes" id="UP000016023"/>
    </source>
</evidence>
<dbReference type="AlphaFoldDB" id="H1Q4W3"/>
<accession>H1Q4W3</accession>
<organism evidence="3 4">
    <name type="scientific">Prevotella micans F0438</name>
    <dbReference type="NCBI Taxonomy" id="883158"/>
    <lineage>
        <taxon>Bacteria</taxon>
        <taxon>Pseudomonadati</taxon>
        <taxon>Bacteroidota</taxon>
        <taxon>Bacteroidia</taxon>
        <taxon>Bacteroidales</taxon>
        <taxon>Prevotellaceae</taxon>
        <taxon>Prevotella</taxon>
    </lineage>
</organism>
<dbReference type="SUPFAM" id="SSF55811">
    <property type="entry name" value="Nudix"/>
    <property type="match status" value="1"/>
</dbReference>
<dbReference type="InterPro" id="IPR000086">
    <property type="entry name" value="NUDIX_hydrolase_dom"/>
</dbReference>
<dbReference type="PANTHER" id="PTHR43736">
    <property type="entry name" value="ADP-RIBOSE PYROPHOSPHATASE"/>
    <property type="match status" value="1"/>
</dbReference>
<dbReference type="GO" id="GO:0016787">
    <property type="term" value="F:hydrolase activity"/>
    <property type="evidence" value="ECO:0007669"/>
    <property type="project" value="UniProtKB-KW"/>
</dbReference>
<comment type="caution">
    <text evidence="3">The sequence shown here is derived from an EMBL/GenBank/DDBJ whole genome shotgun (WGS) entry which is preliminary data.</text>
</comment>
<dbReference type="InterPro" id="IPR015797">
    <property type="entry name" value="NUDIX_hydrolase-like_dom_sf"/>
</dbReference>
<dbReference type="PANTHER" id="PTHR43736:SF1">
    <property type="entry name" value="DIHYDRONEOPTERIN TRIPHOSPHATE DIPHOSPHATASE"/>
    <property type="match status" value="1"/>
</dbReference>
<dbReference type="CDD" id="cd04681">
    <property type="entry name" value="NUDIX_Hydrolase"/>
    <property type="match status" value="1"/>
</dbReference>
<proteinExistence type="predicted"/>
<keyword evidence="1" id="KW-0378">Hydrolase</keyword>
<keyword evidence="4" id="KW-1185">Reference proteome</keyword>
<feature type="domain" description="Nudix hydrolase" evidence="2">
    <location>
        <begin position="38"/>
        <end position="171"/>
    </location>
</feature>
<dbReference type="Proteomes" id="UP000016023">
    <property type="component" value="Unassembled WGS sequence"/>
</dbReference>
<dbReference type="PROSITE" id="PS00893">
    <property type="entry name" value="NUDIX_BOX"/>
    <property type="match status" value="1"/>
</dbReference>